<dbReference type="AlphaFoldDB" id="A0A3R6ANL2"/>
<dbReference type="SUPFAM" id="SSF46689">
    <property type="entry name" value="Homeodomain-like"/>
    <property type="match status" value="1"/>
</dbReference>
<accession>A0A3R6ANL2</accession>
<dbReference type="InterPro" id="IPR001647">
    <property type="entry name" value="HTH_TetR"/>
</dbReference>
<dbReference type="InterPro" id="IPR036271">
    <property type="entry name" value="Tet_transcr_reg_TetR-rel_C_sf"/>
</dbReference>
<reference evidence="2 3" key="1">
    <citation type="submission" date="2018-08" db="EMBL/GenBank/DDBJ databases">
        <title>A genome reference for cultivated species of the human gut microbiota.</title>
        <authorList>
            <person name="Zou Y."/>
            <person name="Xue W."/>
            <person name="Luo G."/>
        </authorList>
    </citation>
    <scope>NUCLEOTIDE SEQUENCE [LARGE SCALE GENOMIC DNA]</scope>
    <source>
        <strain evidence="2 3">AM30-4</strain>
    </source>
</reference>
<evidence type="ECO:0000256" key="1">
    <source>
        <dbReference type="ARBA" id="ARBA00023125"/>
    </source>
</evidence>
<dbReference type="Gene3D" id="1.10.357.10">
    <property type="entry name" value="Tetracycline Repressor, domain 2"/>
    <property type="match status" value="1"/>
</dbReference>
<name>A0A3R6ANL2_PARDI</name>
<sequence>MNDTRSEIIRLGSELIRSIGYNSFSYADISKALNIKNAAIHYYFPSKSDLGVEIIRENLNAFNELTRKWESLDYKSQFSNYIHMHDSFINNHWVCIVGSLSPSYDTLPENMQKELQGLVNTILKWLTALLDNGLKNNTFSFAETPRTKAFMVHSALLSSLQMNKVLKNDVYKSIQEGLLNI</sequence>
<dbReference type="EMBL" id="QSJN01000004">
    <property type="protein sequence ID" value="RHD75799.1"/>
    <property type="molecule type" value="Genomic_DNA"/>
</dbReference>
<evidence type="ECO:0000313" key="3">
    <source>
        <dbReference type="Proteomes" id="UP000284660"/>
    </source>
</evidence>
<dbReference type="InterPro" id="IPR009057">
    <property type="entry name" value="Homeodomain-like_sf"/>
</dbReference>
<dbReference type="PANTHER" id="PTHR43479">
    <property type="entry name" value="ACREF/ENVCD OPERON REPRESSOR-RELATED"/>
    <property type="match status" value="1"/>
</dbReference>
<gene>
    <name evidence="2" type="ORF">DW782_09160</name>
</gene>
<comment type="caution">
    <text evidence="2">The sequence shown here is derived from an EMBL/GenBank/DDBJ whole genome shotgun (WGS) entry which is preliminary data.</text>
</comment>
<dbReference type="InterPro" id="IPR050624">
    <property type="entry name" value="HTH-type_Tx_Regulator"/>
</dbReference>
<organism evidence="2 3">
    <name type="scientific">Parabacteroides distasonis</name>
    <dbReference type="NCBI Taxonomy" id="823"/>
    <lineage>
        <taxon>Bacteria</taxon>
        <taxon>Pseudomonadati</taxon>
        <taxon>Bacteroidota</taxon>
        <taxon>Bacteroidia</taxon>
        <taxon>Bacteroidales</taxon>
        <taxon>Tannerellaceae</taxon>
        <taxon>Parabacteroides</taxon>
    </lineage>
</organism>
<dbReference type="SUPFAM" id="SSF48498">
    <property type="entry name" value="Tetracyclin repressor-like, C-terminal domain"/>
    <property type="match status" value="1"/>
</dbReference>
<keyword evidence="1" id="KW-0238">DNA-binding</keyword>
<dbReference type="RefSeq" id="WP_008779425.1">
    <property type="nucleotide sequence ID" value="NZ_JAFEKK010000001.1"/>
</dbReference>
<dbReference type="GO" id="GO:0003677">
    <property type="term" value="F:DNA binding"/>
    <property type="evidence" value="ECO:0007669"/>
    <property type="project" value="UniProtKB-UniRule"/>
</dbReference>
<dbReference type="PROSITE" id="PS50977">
    <property type="entry name" value="HTH_TETR_2"/>
    <property type="match status" value="1"/>
</dbReference>
<protein>
    <submittedName>
        <fullName evidence="2">TetR/AcrR family transcriptional regulator</fullName>
    </submittedName>
</protein>
<proteinExistence type="predicted"/>
<dbReference type="Pfam" id="PF00440">
    <property type="entry name" value="TetR_N"/>
    <property type="match status" value="1"/>
</dbReference>
<evidence type="ECO:0000313" key="2">
    <source>
        <dbReference type="EMBL" id="RHD75799.1"/>
    </source>
</evidence>
<dbReference type="Proteomes" id="UP000284660">
    <property type="component" value="Unassembled WGS sequence"/>
</dbReference>
<dbReference type="PANTHER" id="PTHR43479:SF11">
    <property type="entry name" value="ACREF_ENVCD OPERON REPRESSOR-RELATED"/>
    <property type="match status" value="1"/>
</dbReference>